<comment type="caution">
    <text evidence="1">The sequence shown here is derived from an EMBL/GenBank/DDBJ whole genome shotgun (WGS) entry which is preliminary data.</text>
</comment>
<evidence type="ECO:0000313" key="1">
    <source>
        <dbReference type="EMBL" id="TJY42630.1"/>
    </source>
</evidence>
<reference evidence="1 2" key="1">
    <citation type="submission" date="2019-04" db="EMBL/GenBank/DDBJ databases">
        <title>Cohnella sp. nov., isolated from soil.</title>
        <authorList>
            <person name="Kim W."/>
        </authorList>
    </citation>
    <scope>NUCLEOTIDE SEQUENCE [LARGE SCALE GENOMIC DNA]</scope>
    <source>
        <strain evidence="1 2">CAU 1483</strain>
    </source>
</reference>
<gene>
    <name evidence="1" type="ORF">E5161_07190</name>
</gene>
<dbReference type="AlphaFoldDB" id="A0A4U0FCZ7"/>
<organism evidence="1 2">
    <name type="scientific">Cohnella pontilimi</name>
    <dbReference type="NCBI Taxonomy" id="2564100"/>
    <lineage>
        <taxon>Bacteria</taxon>
        <taxon>Bacillati</taxon>
        <taxon>Bacillota</taxon>
        <taxon>Bacilli</taxon>
        <taxon>Bacillales</taxon>
        <taxon>Paenibacillaceae</taxon>
        <taxon>Cohnella</taxon>
    </lineage>
</organism>
<keyword evidence="2" id="KW-1185">Reference proteome</keyword>
<evidence type="ECO:0000313" key="2">
    <source>
        <dbReference type="Proteomes" id="UP000309673"/>
    </source>
</evidence>
<dbReference type="EMBL" id="SUPK01000003">
    <property type="protein sequence ID" value="TJY42630.1"/>
    <property type="molecule type" value="Genomic_DNA"/>
</dbReference>
<sequence>MADRTATKNALPDKLKDVNAALVHMNEVITGGAFDENQIWGSNAVADIPGYMRGLTVYADLKTTIGALLKDVPTGAVSQAITTAMTGLEKVLQEIQKQADELGVQSRLDAFKRLNGAHSSDPAYDFQPAAAGNFGFIPAIAGVVGAVTGSTPQTDEIMGPLNKIADLAALGEGIVDFTAFAAASIELLGRTLKTV</sequence>
<dbReference type="RefSeq" id="WP_136777049.1">
    <property type="nucleotide sequence ID" value="NZ_SUPK01000003.1"/>
</dbReference>
<accession>A0A4U0FCZ7</accession>
<proteinExistence type="predicted"/>
<name>A0A4U0FCZ7_9BACL</name>
<protein>
    <submittedName>
        <fullName evidence="1">Uncharacterized protein</fullName>
    </submittedName>
</protein>
<dbReference type="Proteomes" id="UP000309673">
    <property type="component" value="Unassembled WGS sequence"/>
</dbReference>